<feature type="region of interest" description="Disordered" evidence="2">
    <location>
        <begin position="1361"/>
        <end position="1388"/>
    </location>
</feature>
<dbReference type="Gene3D" id="2.60.40.10">
    <property type="entry name" value="Immunoglobulins"/>
    <property type="match status" value="4"/>
</dbReference>
<dbReference type="KEGG" id="ovi:T265_14061"/>
<evidence type="ECO:0000256" key="1">
    <source>
        <dbReference type="SAM" id="Coils"/>
    </source>
</evidence>
<evidence type="ECO:0000259" key="4">
    <source>
        <dbReference type="Pfam" id="PF24778"/>
    </source>
</evidence>
<dbReference type="EMBL" id="KL596754">
    <property type="protein sequence ID" value="KER26187.1"/>
    <property type="molecule type" value="Genomic_DNA"/>
</dbReference>
<feature type="compositionally biased region" description="Basic residues" evidence="2">
    <location>
        <begin position="1366"/>
        <end position="1381"/>
    </location>
</feature>
<feature type="domain" description="CFAP74 second Ig-like" evidence="3">
    <location>
        <begin position="685"/>
        <end position="762"/>
    </location>
</feature>
<dbReference type="InterPro" id="IPR013783">
    <property type="entry name" value="Ig-like_fold"/>
</dbReference>
<evidence type="ECO:0000259" key="3">
    <source>
        <dbReference type="Pfam" id="PF24770"/>
    </source>
</evidence>
<dbReference type="PANTHER" id="PTHR22538:SF0">
    <property type="entry name" value="CILIA- AND FLAGELLA-ASSOCIATED PROTEIN 74"/>
    <property type="match status" value="1"/>
</dbReference>
<feature type="domain" description="CFAP74 third Ig-like" evidence="4">
    <location>
        <begin position="986"/>
        <end position="1117"/>
    </location>
</feature>
<name>A0A074ZKB8_OPIVI</name>
<dbReference type="STRING" id="6198.A0A074ZKB8"/>
<proteinExistence type="predicted"/>
<dbReference type="InterPro" id="IPR056307">
    <property type="entry name" value="Ig-CFAP74_3rd"/>
</dbReference>
<feature type="coiled-coil region" evidence="1">
    <location>
        <begin position="185"/>
        <end position="219"/>
    </location>
</feature>
<dbReference type="InterPro" id="IPR056306">
    <property type="entry name" value="Ig-CFAP74_2nd"/>
</dbReference>
<dbReference type="RefSeq" id="XP_009170096.1">
    <property type="nucleotide sequence ID" value="XM_009171832.1"/>
</dbReference>
<feature type="non-terminal residue" evidence="6">
    <location>
        <position position="1"/>
    </location>
</feature>
<evidence type="ECO:0000313" key="7">
    <source>
        <dbReference type="Proteomes" id="UP000054324"/>
    </source>
</evidence>
<keyword evidence="1" id="KW-0175">Coiled coil</keyword>
<sequence length="1916" mass="216554">PDFNTAINTRDDEVGPFRSAHLTIASAQIRLVMTIPKRTKLFLNAKSPRSRKNMSKSSTYMTPCEKCIIPSFRDEFNISTEHIKKLKVEKDEVQEAYDAACQKSTAIPCILLRKKLQRIERELDYETKVNRHIEELMARIRYHFGQMSTLFSSYEVSLQELQLSDRLLIKPSMFTSSFKSKARRIKDENRLIKQTEKNIVELQRAKVAMQELAETQTEERNSQMQVSMKRHRPFFAQTIQDLQRQKEMNTKSDWLRRARMFHSASSLRQAIEKSREGMSAGRRKRFTEWEAMQELEDGMLKSEVESCCEMEREIVLRRRIAQIEARHKAFREAQSHRRLEIVAKMLKEQNEQEKKINTAPQKSRHRQVEFIGDSIVQTFKSERIKKILDGLTSEEVDTSQKTPRMRAISADPSKSGLVKGAKDSREKTPTSEDMKSIVDTVMKEDLDHILNDFTLRPGLGGRRTVISSNFLESPNTSTAVSNTTASTQYNIDRDSTNAYTHVVGDHWEESSEDETMEGDGELGKSEEDSLQDTHKRGKRRQTNRQPTTLEKELLRRSLNRIREHIVQPQIVGHKEFHGPGFRSNPPKIWFKDFEVNSVTKLKVQLTNASFKAITCRYIDMSEELLDFVSVRYSPPGVVSPGMSFIFDVIFTPKLERDLCGQLNFLAPNGPFSIPFKATTKKYEIAVDSHIVDFGQVVIGETERRSVIVRNTGGKGVHFKFAIESGHQFTVDKTRDLGLNRNEPVHNSEGEQIQCDEQTTEVGTENIEQLAETANLRHLWRQSGLSLNLKGSAYQATVRVALLYGCEIWPIRSTEQRCLQVFDNRCLRTLARVGWHRKRVSRCVTGNSIEEYVQRQKLRWLGHVLRMPHHRLPERVLFSMPNSEWHKQRADEQEASVEGQAIDDLELHTDYPQEFQCGEPTEGFLEAYSSTKLEIIWRPSTLIPTNEGSEWLLGETEFARFVIHFEEASVEPVQICAQGTPKDLPTWLSTTHILLGICWFDRLYQDSFSINNRTNSALKVTVKMDARIEKHLEILPNMGAVQAHGRLMAQVKFLPRQSLSSDLEELTSGRDSHLGEMNDQTDLSPQFDPDTGVLQVPVIVSVTGQTNVLKLVVSAVVTTSDLELTPDAIDLGTVGLGETAVTRFSITNPGLLPQEFAIVSLPQYVDVQPNNGFGTILPEQTIELELLFTPDRVKEFKFRITCKSGIGRTFTIDCVATCVKSPVTLSAHKLVFEPTPLGETSCAQLTISNPRQTVGPDGTLRMTKSTAFQCEIIDSGFSHPKAHWSEELIAKHAQDEKEGPLGSEFLTVLPRSDTLEPNQTRSIKVYFSPTLDQHKVKELAARMKDEYTLVKKRQQMELELQKARQEKKTKKVAPQSGKRRPGTKNVEEKPTCVDAPRIIQIPPTDPQSIHNNSKEFTEAELALLQRYPSDELELAAKEQWDPHNSPCATDGNTWPATYAVYRLACFVADGPGFEGWTDNPPTYHVENTVFIELLCPIVRPALRITSPLAITNRLDFGQVCVGLKKTMHFTVQNISPYDLKLSATPLNPVGPFEFLSSMDRLKLKESVELSIQFAPTYGHTWCSDSFQILATPLLSEDAQNGDIEQTTWKCPMTVKVTGICTTPNVELTGSSALQSSTCTSHILHCGSVIAGDFTEQFVQVRNTSEAPVHYAIVVDEVKPHGTSNISGSPAFHFDPNRGLIQPGSTQSIKVTFSPDHPSDLFHETLVFKLFNQMQNAHIIQVRGYCKSSPMYVRGGDHGVGLRGDSDSHSQMNDYVGLEMSQSNEERAASYLTMRLERGRQTSAPDESPPEELETNRAELPSFSSPWNTLHVGFVKSSDGLNKKAGEFTIENIKDLNTLGFEIEPQKATVDQGVERAIRFRWIPKADVAVGTTVEAVARLTLKADRTTTHRVYLLGVA</sequence>
<evidence type="ECO:0000256" key="2">
    <source>
        <dbReference type="SAM" id="MobiDB-lite"/>
    </source>
</evidence>
<reference evidence="6 7" key="1">
    <citation type="submission" date="2013-11" db="EMBL/GenBank/DDBJ databases">
        <title>Opisthorchis viverrini - life in the bile duct.</title>
        <authorList>
            <person name="Young N.D."/>
            <person name="Nagarajan N."/>
            <person name="Lin S.J."/>
            <person name="Korhonen P.K."/>
            <person name="Jex A.R."/>
            <person name="Hall R.S."/>
            <person name="Safavi-Hemami H."/>
            <person name="Kaewkong W."/>
            <person name="Bertrand D."/>
            <person name="Gao S."/>
            <person name="Seet Q."/>
            <person name="Wongkham S."/>
            <person name="Teh B.T."/>
            <person name="Wongkham C."/>
            <person name="Intapan P.M."/>
            <person name="Maleewong W."/>
            <person name="Yang X."/>
            <person name="Hu M."/>
            <person name="Wang Z."/>
            <person name="Hofmann A."/>
            <person name="Sternberg P.W."/>
            <person name="Tan P."/>
            <person name="Wang J."/>
            <person name="Gasser R.B."/>
        </authorList>
    </citation>
    <scope>NUCLEOTIDE SEQUENCE [LARGE SCALE GENOMIC DNA]</scope>
</reference>
<feature type="region of interest" description="Disordered" evidence="2">
    <location>
        <begin position="395"/>
        <end position="432"/>
    </location>
</feature>
<evidence type="ECO:0008006" key="8">
    <source>
        <dbReference type="Google" id="ProtNLM"/>
    </source>
</evidence>
<dbReference type="Proteomes" id="UP000054324">
    <property type="component" value="Unassembled WGS sequence"/>
</dbReference>
<dbReference type="Pfam" id="PF24778">
    <property type="entry name" value="Ig-CFAP74_3rd"/>
    <property type="match status" value="1"/>
</dbReference>
<dbReference type="Pfam" id="PF24798">
    <property type="entry name" value="Ig-CFAP74_4th"/>
    <property type="match status" value="1"/>
</dbReference>
<dbReference type="CTD" id="20328227"/>
<feature type="compositionally biased region" description="Basic and acidic residues" evidence="2">
    <location>
        <begin position="420"/>
        <end position="432"/>
    </location>
</feature>
<evidence type="ECO:0000313" key="6">
    <source>
        <dbReference type="EMBL" id="KER26187.1"/>
    </source>
</evidence>
<feature type="domain" description="CFAP74 fourth Ig-like" evidence="5">
    <location>
        <begin position="1124"/>
        <end position="1216"/>
    </location>
</feature>
<feature type="compositionally biased region" description="Acidic residues" evidence="2">
    <location>
        <begin position="510"/>
        <end position="520"/>
    </location>
</feature>
<dbReference type="PANTHER" id="PTHR22538">
    <property type="entry name" value="CILIA- AND FLAGELLA-ASSOCIATED PROTEIN 74"/>
    <property type="match status" value="1"/>
</dbReference>
<gene>
    <name evidence="6" type="ORF">T265_14061</name>
</gene>
<evidence type="ECO:0000259" key="5">
    <source>
        <dbReference type="Pfam" id="PF24798"/>
    </source>
</evidence>
<dbReference type="GeneID" id="20328227"/>
<protein>
    <recommendedName>
        <fullName evidence="8">Abnormal spindle-like microcephaly-associated protein ASH domain-containing protein</fullName>
    </recommendedName>
</protein>
<keyword evidence="7" id="KW-1185">Reference proteome</keyword>
<dbReference type="OrthoDB" id="545169at2759"/>
<dbReference type="Pfam" id="PF24770">
    <property type="entry name" value="Ig-CFAP74_2"/>
    <property type="match status" value="1"/>
</dbReference>
<dbReference type="InterPro" id="IPR056310">
    <property type="entry name" value="Ig-CFAP74_4th"/>
</dbReference>
<feature type="region of interest" description="Disordered" evidence="2">
    <location>
        <begin position="505"/>
        <end position="551"/>
    </location>
</feature>
<feature type="compositionally biased region" description="Basic and acidic residues" evidence="2">
    <location>
        <begin position="521"/>
        <end position="534"/>
    </location>
</feature>
<dbReference type="Pfam" id="PF24771">
    <property type="entry name" value="Ig_CFAP74_1st"/>
    <property type="match status" value="1"/>
</dbReference>
<accession>A0A074ZKB8</accession>
<organism evidence="6 7">
    <name type="scientific">Opisthorchis viverrini</name>
    <name type="common">Southeast Asian liver fluke</name>
    <dbReference type="NCBI Taxonomy" id="6198"/>
    <lineage>
        <taxon>Eukaryota</taxon>
        <taxon>Metazoa</taxon>
        <taxon>Spiralia</taxon>
        <taxon>Lophotrochozoa</taxon>
        <taxon>Platyhelminthes</taxon>
        <taxon>Trematoda</taxon>
        <taxon>Digenea</taxon>
        <taxon>Opisthorchiida</taxon>
        <taxon>Opisthorchiata</taxon>
        <taxon>Opisthorchiidae</taxon>
        <taxon>Opisthorchis</taxon>
    </lineage>
</organism>